<feature type="compositionally biased region" description="Acidic residues" evidence="1">
    <location>
        <begin position="13"/>
        <end position="31"/>
    </location>
</feature>
<dbReference type="AlphaFoldDB" id="K0RGW9"/>
<comment type="caution">
    <text evidence="2">The sequence shown here is derived from an EMBL/GenBank/DDBJ whole genome shotgun (WGS) entry which is preliminary data.</text>
</comment>
<dbReference type="Proteomes" id="UP000266841">
    <property type="component" value="Unassembled WGS sequence"/>
</dbReference>
<feature type="region of interest" description="Disordered" evidence="1">
    <location>
        <begin position="1"/>
        <end position="55"/>
    </location>
</feature>
<proteinExistence type="predicted"/>
<feature type="compositionally biased region" description="Low complexity" evidence="1">
    <location>
        <begin position="32"/>
        <end position="43"/>
    </location>
</feature>
<sequence>EGGRPTAPGEGKEGEDDDDAKDDDEKDEEEAAPSPRRTSPVRRPVWKRGAGGTRKLVGGLTRGLFVV</sequence>
<dbReference type="EMBL" id="AGNL01039691">
    <property type="protein sequence ID" value="EJK52500.1"/>
    <property type="molecule type" value="Genomic_DNA"/>
</dbReference>
<accession>K0RGW9</accession>
<organism evidence="2 3">
    <name type="scientific">Thalassiosira oceanica</name>
    <name type="common">Marine diatom</name>
    <dbReference type="NCBI Taxonomy" id="159749"/>
    <lineage>
        <taxon>Eukaryota</taxon>
        <taxon>Sar</taxon>
        <taxon>Stramenopiles</taxon>
        <taxon>Ochrophyta</taxon>
        <taxon>Bacillariophyta</taxon>
        <taxon>Coscinodiscophyceae</taxon>
        <taxon>Thalassiosirophycidae</taxon>
        <taxon>Thalassiosirales</taxon>
        <taxon>Thalassiosiraceae</taxon>
        <taxon>Thalassiosira</taxon>
    </lineage>
</organism>
<feature type="non-terminal residue" evidence="2">
    <location>
        <position position="1"/>
    </location>
</feature>
<name>K0RGW9_THAOC</name>
<gene>
    <name evidence="2" type="ORF">THAOC_28213</name>
</gene>
<evidence type="ECO:0000313" key="2">
    <source>
        <dbReference type="EMBL" id="EJK52500.1"/>
    </source>
</evidence>
<evidence type="ECO:0000313" key="3">
    <source>
        <dbReference type="Proteomes" id="UP000266841"/>
    </source>
</evidence>
<protein>
    <submittedName>
        <fullName evidence="2">Uncharacterized protein</fullName>
    </submittedName>
</protein>
<reference evidence="2 3" key="1">
    <citation type="journal article" date="2012" name="Genome Biol.">
        <title>Genome and low-iron response of an oceanic diatom adapted to chronic iron limitation.</title>
        <authorList>
            <person name="Lommer M."/>
            <person name="Specht M."/>
            <person name="Roy A.S."/>
            <person name="Kraemer L."/>
            <person name="Andreson R."/>
            <person name="Gutowska M.A."/>
            <person name="Wolf J."/>
            <person name="Bergner S.V."/>
            <person name="Schilhabel M.B."/>
            <person name="Klostermeier U.C."/>
            <person name="Beiko R.G."/>
            <person name="Rosenstiel P."/>
            <person name="Hippler M."/>
            <person name="Laroche J."/>
        </authorList>
    </citation>
    <scope>NUCLEOTIDE SEQUENCE [LARGE SCALE GENOMIC DNA]</scope>
    <source>
        <strain evidence="2 3">CCMP1005</strain>
    </source>
</reference>
<evidence type="ECO:0000256" key="1">
    <source>
        <dbReference type="SAM" id="MobiDB-lite"/>
    </source>
</evidence>
<keyword evidence="3" id="KW-1185">Reference proteome</keyword>